<name>A0A6J4VS33_9BACT</name>
<gene>
    <name evidence="1" type="ORF">AVDCRST_MAG18-3468</name>
</gene>
<feature type="non-terminal residue" evidence="1">
    <location>
        <position position="1"/>
    </location>
</feature>
<protein>
    <submittedName>
        <fullName evidence="1">Uncharacterized protein</fullName>
    </submittedName>
</protein>
<reference evidence="1" key="1">
    <citation type="submission" date="2020-02" db="EMBL/GenBank/DDBJ databases">
        <authorList>
            <person name="Meier V. D."/>
        </authorList>
    </citation>
    <scope>NUCLEOTIDE SEQUENCE</scope>
    <source>
        <strain evidence="1">AVDCRST_MAG18</strain>
    </source>
</reference>
<evidence type="ECO:0000313" key="1">
    <source>
        <dbReference type="EMBL" id="CAA9583366.1"/>
    </source>
</evidence>
<accession>A0A6J4VS33</accession>
<sequence>TTEQRPGAAVVPRNMPAGVARLGGVPGVYPGHRTAPSLCFVRDETPQLGERPAVATPRLFALAGLDAGADIKPRHDLSDTYLHSPL</sequence>
<organism evidence="1">
    <name type="scientific">uncultured Thermomicrobiales bacterium</name>
    <dbReference type="NCBI Taxonomy" id="1645740"/>
    <lineage>
        <taxon>Bacteria</taxon>
        <taxon>Pseudomonadati</taxon>
        <taxon>Thermomicrobiota</taxon>
        <taxon>Thermomicrobia</taxon>
        <taxon>Thermomicrobiales</taxon>
        <taxon>environmental samples</taxon>
    </lineage>
</organism>
<dbReference type="AlphaFoldDB" id="A0A6J4VS33"/>
<feature type="non-terminal residue" evidence="1">
    <location>
        <position position="86"/>
    </location>
</feature>
<proteinExistence type="predicted"/>
<dbReference type="EMBL" id="CADCWN010000267">
    <property type="protein sequence ID" value="CAA9583366.1"/>
    <property type="molecule type" value="Genomic_DNA"/>
</dbReference>